<dbReference type="Gene3D" id="3.40.720.10">
    <property type="entry name" value="Alkaline Phosphatase, subunit A"/>
    <property type="match status" value="1"/>
</dbReference>
<gene>
    <name evidence="10" type="ORF">J2Z40_001436</name>
</gene>
<comment type="caution">
    <text evidence="10">The sequence shown here is derived from an EMBL/GenBank/DDBJ whole genome shotgun (WGS) entry which is preliminary data.</text>
</comment>
<comment type="similarity">
    <text evidence="2 7">Belongs to the LTA synthase family.</text>
</comment>
<feature type="transmembrane region" description="Helical" evidence="8">
    <location>
        <begin position="69"/>
        <end position="92"/>
    </location>
</feature>
<keyword evidence="5 8" id="KW-1133">Transmembrane helix</keyword>
<feature type="transmembrane region" description="Helical" evidence="8">
    <location>
        <begin position="42"/>
        <end position="62"/>
    </location>
</feature>
<accession>A0ABS4RDA8</accession>
<evidence type="ECO:0000259" key="9">
    <source>
        <dbReference type="Pfam" id="PF00884"/>
    </source>
</evidence>
<dbReference type="PANTHER" id="PTHR47371:SF1">
    <property type="entry name" value="LIPOTEICHOIC ACID SYNTHASE-LIKE YQGS"/>
    <property type="match status" value="1"/>
</dbReference>
<feature type="transmembrane region" description="Helical" evidence="8">
    <location>
        <begin position="9"/>
        <end position="27"/>
    </location>
</feature>
<feature type="domain" description="Sulfatase N-terminal" evidence="9">
    <location>
        <begin position="245"/>
        <end position="533"/>
    </location>
</feature>
<dbReference type="SUPFAM" id="SSF53649">
    <property type="entry name" value="Alkaline phosphatase-like"/>
    <property type="match status" value="1"/>
</dbReference>
<dbReference type="PANTHER" id="PTHR47371">
    <property type="entry name" value="LIPOTEICHOIC ACID SYNTHASE"/>
    <property type="match status" value="1"/>
</dbReference>
<dbReference type="Pfam" id="PF00884">
    <property type="entry name" value="Sulfatase"/>
    <property type="match status" value="1"/>
</dbReference>
<comment type="subcellular location">
    <subcellularLocation>
        <location evidence="1">Cell membrane</location>
        <topology evidence="1">Multi-pass membrane protein</topology>
    </subcellularLocation>
</comment>
<evidence type="ECO:0000256" key="3">
    <source>
        <dbReference type="ARBA" id="ARBA00022475"/>
    </source>
</evidence>
<dbReference type="EMBL" id="JAGIKZ010000005">
    <property type="protein sequence ID" value="MBP2240877.1"/>
    <property type="molecule type" value="Genomic_DNA"/>
</dbReference>
<reference evidence="10 11" key="1">
    <citation type="submission" date="2021-03" db="EMBL/GenBank/DDBJ databases">
        <title>Genomic Encyclopedia of Type Strains, Phase IV (KMG-IV): sequencing the most valuable type-strain genomes for metagenomic binning, comparative biology and taxonomic classification.</title>
        <authorList>
            <person name="Goeker M."/>
        </authorList>
    </citation>
    <scope>NUCLEOTIDE SEQUENCE [LARGE SCALE GENOMIC DNA]</scope>
    <source>
        <strain evidence="10 11">DSM 26675</strain>
    </source>
</reference>
<dbReference type="RefSeq" id="WP_066395944.1">
    <property type="nucleotide sequence ID" value="NZ_JAGIKZ010000005.1"/>
</dbReference>
<feature type="transmembrane region" description="Helical" evidence="8">
    <location>
        <begin position="155"/>
        <end position="171"/>
    </location>
</feature>
<evidence type="ECO:0000256" key="7">
    <source>
        <dbReference type="PIRNR" id="PIRNR005091"/>
    </source>
</evidence>
<evidence type="ECO:0000313" key="10">
    <source>
        <dbReference type="EMBL" id="MBP2240877.1"/>
    </source>
</evidence>
<dbReference type="InterPro" id="IPR012160">
    <property type="entry name" value="LtaS-like"/>
</dbReference>
<dbReference type="InterPro" id="IPR050448">
    <property type="entry name" value="OpgB/LTA_synthase_biosynth"/>
</dbReference>
<dbReference type="CDD" id="cd16015">
    <property type="entry name" value="LTA_synthase"/>
    <property type="match status" value="1"/>
</dbReference>
<evidence type="ECO:0000256" key="5">
    <source>
        <dbReference type="ARBA" id="ARBA00022989"/>
    </source>
</evidence>
<evidence type="ECO:0000256" key="2">
    <source>
        <dbReference type="ARBA" id="ARBA00009983"/>
    </source>
</evidence>
<dbReference type="InterPro" id="IPR000917">
    <property type="entry name" value="Sulfatase_N"/>
</dbReference>
<dbReference type="Proteomes" id="UP001519293">
    <property type="component" value="Unassembled WGS sequence"/>
</dbReference>
<evidence type="ECO:0000313" key="11">
    <source>
        <dbReference type="Proteomes" id="UP001519293"/>
    </source>
</evidence>
<sequence>MKKINGSKFSLIIIATVLLWLKTYIVYKTSFDIKIENWKQEFILFINPLSFLLFIFGISLLLKEKNRNRYILITSFFISFVLFANVVFYRFFNDFITLPVLFQTSNMSDLGSSVNELLSLTDFLYFADFIILVLLIAFKPSFISYRQFSKVDRRAYFLIAIAFAFFNLGLAETERPQLLTRTFDREMLVKNIGTYNYHIYDAFLQSKSSAQRALADGSELVDIDNYIHANYKKPNDEMFGVAKGKNVILISMESTQGFVINEKVNGQEITPFLNDFIKESYYFDQFYHQTGQGKTSDSEFLIDNSLYPLSRGAVFFTHSGNEYTATPNILKEFGYYSATLHANSKSFWNRDIMYDSFGYDHFYSLTDYDVNDENSVGWGLKDVDFFEQSIAHLKEMPQPFYTKFITLTNHHPFELGEEDSLIDPYTSGNKTVDNYFPTVRYMDEAIKQFIERLKVEGLYEDSIIILYGDHYGISQNHNKAMSEFLGEEVTPFVTTQLQRVPLIIHIPGQEGKTISTVSGQIDVKPTLLHLLGIQTKDNIDFGSDLFSDDKMEFTVLRDGSFITKDYIYTSETCYDKQSGELTDMDACAPFIEKAANELEYSDKIIYGDLLRFYENDGLRNSKLLENEPAIDAN</sequence>
<keyword evidence="11" id="KW-1185">Reference proteome</keyword>
<protein>
    <submittedName>
        <fullName evidence="10">Phosphoglycerol transferase MdoB-like AlkP superfamily enzyme</fullName>
    </submittedName>
</protein>
<keyword evidence="3 7" id="KW-1003">Cell membrane</keyword>
<feature type="transmembrane region" description="Helical" evidence="8">
    <location>
        <begin position="123"/>
        <end position="143"/>
    </location>
</feature>
<keyword evidence="6 7" id="KW-0472">Membrane</keyword>
<evidence type="ECO:0000256" key="8">
    <source>
        <dbReference type="SAM" id="Phobius"/>
    </source>
</evidence>
<keyword evidence="4 8" id="KW-0812">Transmembrane</keyword>
<dbReference type="PIRSF" id="PIRSF005091">
    <property type="entry name" value="Mmb_sulf_HI1246"/>
    <property type="match status" value="1"/>
</dbReference>
<evidence type="ECO:0000256" key="6">
    <source>
        <dbReference type="ARBA" id="ARBA00023136"/>
    </source>
</evidence>
<evidence type="ECO:0000256" key="1">
    <source>
        <dbReference type="ARBA" id="ARBA00004651"/>
    </source>
</evidence>
<dbReference type="Gene3D" id="3.30.1120.170">
    <property type="match status" value="1"/>
</dbReference>
<dbReference type="InterPro" id="IPR017850">
    <property type="entry name" value="Alkaline_phosphatase_core_sf"/>
</dbReference>
<organism evidence="10 11">
    <name type="scientific">Cytobacillus eiseniae</name>
    <dbReference type="NCBI Taxonomy" id="762947"/>
    <lineage>
        <taxon>Bacteria</taxon>
        <taxon>Bacillati</taxon>
        <taxon>Bacillota</taxon>
        <taxon>Bacilli</taxon>
        <taxon>Bacillales</taxon>
        <taxon>Bacillaceae</taxon>
        <taxon>Cytobacillus</taxon>
    </lineage>
</organism>
<evidence type="ECO:0000256" key="4">
    <source>
        <dbReference type="ARBA" id="ARBA00022692"/>
    </source>
</evidence>
<name>A0ABS4RDA8_9BACI</name>
<proteinExistence type="inferred from homology"/>